<dbReference type="Pfam" id="PF12167">
    <property type="entry name" value="Arm-DNA-bind_2"/>
    <property type="match status" value="1"/>
</dbReference>
<accession>A0ABP8V9J0</accession>
<keyword evidence="3" id="KW-0233">DNA recombination</keyword>
<evidence type="ECO:0000256" key="1">
    <source>
        <dbReference type="ARBA" id="ARBA00022908"/>
    </source>
</evidence>
<evidence type="ECO:0000259" key="4">
    <source>
        <dbReference type="PROSITE" id="PS51898"/>
    </source>
</evidence>
<dbReference type="PROSITE" id="PS51898">
    <property type="entry name" value="TYR_RECOMBINASE"/>
    <property type="match status" value="1"/>
</dbReference>
<dbReference type="InterPro" id="IPR013762">
    <property type="entry name" value="Integrase-like_cat_sf"/>
</dbReference>
<dbReference type="InterPro" id="IPR050090">
    <property type="entry name" value="Tyrosine_recombinase_XerCD"/>
</dbReference>
<proteinExistence type="predicted"/>
<evidence type="ECO:0000313" key="6">
    <source>
        <dbReference type="Proteomes" id="UP001500604"/>
    </source>
</evidence>
<dbReference type="Gene3D" id="1.10.443.10">
    <property type="entry name" value="Intergrase catalytic core"/>
    <property type="match status" value="1"/>
</dbReference>
<dbReference type="Proteomes" id="UP001500604">
    <property type="component" value="Unassembled WGS sequence"/>
</dbReference>
<dbReference type="PANTHER" id="PTHR30349">
    <property type="entry name" value="PHAGE INTEGRASE-RELATED"/>
    <property type="match status" value="1"/>
</dbReference>
<evidence type="ECO:0000256" key="3">
    <source>
        <dbReference type="ARBA" id="ARBA00023172"/>
    </source>
</evidence>
<keyword evidence="1" id="KW-0229">DNA integration</keyword>
<dbReference type="InterPro" id="IPR002104">
    <property type="entry name" value="Integrase_catalytic"/>
</dbReference>
<reference evidence="6" key="1">
    <citation type="journal article" date="2019" name="Int. J. Syst. Evol. Microbiol.">
        <title>The Global Catalogue of Microorganisms (GCM) 10K type strain sequencing project: providing services to taxonomists for standard genome sequencing and annotation.</title>
        <authorList>
            <consortium name="The Broad Institute Genomics Platform"/>
            <consortium name="The Broad Institute Genome Sequencing Center for Infectious Disease"/>
            <person name="Wu L."/>
            <person name="Ma J."/>
        </authorList>
    </citation>
    <scope>NUCLEOTIDE SEQUENCE [LARGE SCALE GENOMIC DNA]</scope>
    <source>
        <strain evidence="6">JCM 17805</strain>
    </source>
</reference>
<dbReference type="EMBL" id="BAABFL010000477">
    <property type="protein sequence ID" value="GAA4652572.1"/>
    <property type="molecule type" value="Genomic_DNA"/>
</dbReference>
<keyword evidence="6" id="KW-1185">Reference proteome</keyword>
<comment type="caution">
    <text evidence="5">The sequence shown here is derived from an EMBL/GenBank/DDBJ whole genome shotgun (WGS) entry which is preliminary data.</text>
</comment>
<dbReference type="RefSeq" id="WP_345199164.1">
    <property type="nucleotide sequence ID" value="NZ_BAABFL010000477.1"/>
</dbReference>
<gene>
    <name evidence="5" type="ORF">GCM10023116_48560</name>
</gene>
<feature type="domain" description="Tyr recombinase" evidence="4">
    <location>
        <begin position="190"/>
        <end position="401"/>
    </location>
</feature>
<evidence type="ECO:0000313" key="5">
    <source>
        <dbReference type="EMBL" id="GAA4652572.1"/>
    </source>
</evidence>
<dbReference type="SUPFAM" id="SSF56349">
    <property type="entry name" value="DNA breaking-rejoining enzymes"/>
    <property type="match status" value="1"/>
</dbReference>
<dbReference type="InterPro" id="IPR010998">
    <property type="entry name" value="Integrase_recombinase_N"/>
</dbReference>
<dbReference type="Pfam" id="PF00589">
    <property type="entry name" value="Phage_integrase"/>
    <property type="match status" value="1"/>
</dbReference>
<keyword evidence="2" id="KW-0238">DNA-binding</keyword>
<dbReference type="CDD" id="cd01189">
    <property type="entry name" value="INT_ICEBs1_C_like"/>
    <property type="match status" value="1"/>
</dbReference>
<organism evidence="5 6">
    <name type="scientific">Kistimonas scapharcae</name>
    <dbReference type="NCBI Taxonomy" id="1036133"/>
    <lineage>
        <taxon>Bacteria</taxon>
        <taxon>Pseudomonadati</taxon>
        <taxon>Pseudomonadota</taxon>
        <taxon>Gammaproteobacteria</taxon>
        <taxon>Oceanospirillales</taxon>
        <taxon>Endozoicomonadaceae</taxon>
        <taxon>Kistimonas</taxon>
    </lineage>
</organism>
<protein>
    <submittedName>
        <fullName evidence="5">Site-specific integrase</fullName>
    </submittedName>
</protein>
<dbReference type="PANTHER" id="PTHR30349:SF36">
    <property type="entry name" value="PROPHAGE INTEGRASE INTR-RELATED"/>
    <property type="match status" value="1"/>
</dbReference>
<name>A0ABP8V9J0_9GAMM</name>
<dbReference type="Gene3D" id="1.10.150.130">
    <property type="match status" value="1"/>
</dbReference>
<dbReference type="InterPro" id="IPR022000">
    <property type="entry name" value="Min27-like_integrase_DNA_bind"/>
</dbReference>
<evidence type="ECO:0000256" key="2">
    <source>
        <dbReference type="ARBA" id="ARBA00023125"/>
    </source>
</evidence>
<dbReference type="InterPro" id="IPR011010">
    <property type="entry name" value="DNA_brk_join_enz"/>
</dbReference>
<sequence>MGIKSPAGLVLPRGISVHGNALRLSFTFKGVKCRETLGLPPTQKNAKIAGRKLETIRYEISMGCFDYSKHFPDGSKLKVFGYVEASATVVDIVEKFKAIKFPTISINTRRSYSHGLNMLSKYFGPEREINSITNEDILVLRVAFQDFCNSPVTANHTFKIIRMVLDFAHDNGYTDKRLSKSLKKIKENRPKPFPLEQEEFNRILEKSDPFFKCYYTIAVYTGLRTGELIALAWEDVDLEQGIITVRRSKEINHPGFKLTKTDNTRTVDLFPPVIEALRQLKIMTYMMPPIEIQQRYEAIGKYEKVSVTPVFSTRARPRYSTRSTGFYTHVGLADHWHRTLKRAGIVSRKQYQTRHTYACWLLTATGNPAFIAEQMGHSDMTMVMRVYGAWMPGSSKREVERVWNALEKIAPQVQGFEKVPREYPTKKPKSVSH</sequence>